<dbReference type="InterPro" id="IPR038404">
    <property type="entry name" value="TRAP_DctP_sf"/>
</dbReference>
<feature type="chain" id="PRO_5045691424" evidence="2">
    <location>
        <begin position="28"/>
        <end position="390"/>
    </location>
</feature>
<dbReference type="EMBL" id="JBHRTR010000027">
    <property type="protein sequence ID" value="MFC3228103.1"/>
    <property type="molecule type" value="Genomic_DNA"/>
</dbReference>
<protein>
    <submittedName>
        <fullName evidence="3">TRAP transporter substrate-binding protein DctP</fullName>
    </submittedName>
</protein>
<accession>A0ABV7L0B3</accession>
<feature type="signal peptide" evidence="2">
    <location>
        <begin position="1"/>
        <end position="27"/>
    </location>
</feature>
<evidence type="ECO:0000256" key="1">
    <source>
        <dbReference type="ARBA" id="ARBA00022729"/>
    </source>
</evidence>
<dbReference type="InterPro" id="IPR018389">
    <property type="entry name" value="DctP_fam"/>
</dbReference>
<keyword evidence="4" id="KW-1185">Reference proteome</keyword>
<evidence type="ECO:0000313" key="4">
    <source>
        <dbReference type="Proteomes" id="UP001595528"/>
    </source>
</evidence>
<keyword evidence="1 2" id="KW-0732">Signal</keyword>
<gene>
    <name evidence="3" type="primary">dctP</name>
    <name evidence="3" type="ORF">ACFOGJ_12725</name>
</gene>
<dbReference type="Gene3D" id="3.40.190.170">
    <property type="entry name" value="Bacterial extracellular solute-binding protein, family 7"/>
    <property type="match status" value="1"/>
</dbReference>
<evidence type="ECO:0000313" key="3">
    <source>
        <dbReference type="EMBL" id="MFC3228103.1"/>
    </source>
</evidence>
<dbReference type="NCBIfam" id="NF037995">
    <property type="entry name" value="TRAP_S1"/>
    <property type="match status" value="1"/>
</dbReference>
<name>A0ABV7L0B3_9PROT</name>
<reference evidence="4" key="1">
    <citation type="journal article" date="2019" name="Int. J. Syst. Evol. Microbiol.">
        <title>The Global Catalogue of Microorganisms (GCM) 10K type strain sequencing project: providing services to taxonomists for standard genome sequencing and annotation.</title>
        <authorList>
            <consortium name="The Broad Institute Genomics Platform"/>
            <consortium name="The Broad Institute Genome Sequencing Center for Infectious Disease"/>
            <person name="Wu L."/>
            <person name="Ma J."/>
        </authorList>
    </citation>
    <scope>NUCLEOTIDE SEQUENCE [LARGE SCALE GENOMIC DNA]</scope>
    <source>
        <strain evidence="4">KCTC 42964</strain>
    </source>
</reference>
<evidence type="ECO:0000256" key="2">
    <source>
        <dbReference type="SAM" id="SignalP"/>
    </source>
</evidence>
<dbReference type="PANTHER" id="PTHR33376:SF15">
    <property type="entry name" value="BLL6794 PROTEIN"/>
    <property type="match status" value="1"/>
</dbReference>
<dbReference type="RefSeq" id="WP_379900904.1">
    <property type="nucleotide sequence ID" value="NZ_JBHRTR010000027.1"/>
</dbReference>
<comment type="caution">
    <text evidence="3">The sequence shown here is derived from an EMBL/GenBank/DDBJ whole genome shotgun (WGS) entry which is preliminary data.</text>
</comment>
<sequence>MGVHDSVRASRRLAAVAGAGFLGLALAAAPLASDDAQAKELIYGSWLPQAEYTNAVALPTIFEEIKKETDGEIEWRLVPGGQLANPKTTFDAVQNGLMAAGIGIPSYVPNLVPASNTIYGTVQFGTNPVVAGAAATETLTLDCPECLAEFRKINAVPLAGWTVSPYYFACREPVASMEELKGKRVRATGVGNTELVGMTGATPVAATLVEAVSLLQRGGLDCTFGVVEWLRTFGYADFVKNLTNYPLGMTGPALGLLINRDVWDDFTKEEKILHLKKAAWFSAAQSIGQFIDNEKKALEWAQKEKGLKLIEPTDAGEFKKLTEDFDKIQRQRNIETAKGFGVKDPAAIIDAYNKNYAKWEKLAPEIGTDIDKMAEMVWQEIYSKVDPDSF</sequence>
<proteinExistence type="predicted"/>
<dbReference type="PANTHER" id="PTHR33376">
    <property type="match status" value="1"/>
</dbReference>
<organism evidence="3 4">
    <name type="scientific">Marinibaculum pumilum</name>
    <dbReference type="NCBI Taxonomy" id="1766165"/>
    <lineage>
        <taxon>Bacteria</taxon>
        <taxon>Pseudomonadati</taxon>
        <taxon>Pseudomonadota</taxon>
        <taxon>Alphaproteobacteria</taxon>
        <taxon>Rhodospirillales</taxon>
        <taxon>Rhodospirillaceae</taxon>
        <taxon>Marinibaculum</taxon>
    </lineage>
</organism>
<dbReference type="Pfam" id="PF03480">
    <property type="entry name" value="DctP"/>
    <property type="match status" value="1"/>
</dbReference>
<dbReference type="Proteomes" id="UP001595528">
    <property type="component" value="Unassembled WGS sequence"/>
</dbReference>